<feature type="signal peptide" evidence="1">
    <location>
        <begin position="1"/>
        <end position="21"/>
    </location>
</feature>
<evidence type="ECO:0000256" key="1">
    <source>
        <dbReference type="SAM" id="SignalP"/>
    </source>
</evidence>
<keyword evidence="4" id="KW-1185">Reference proteome</keyword>
<evidence type="ECO:0000259" key="2">
    <source>
        <dbReference type="Pfam" id="PF13550"/>
    </source>
</evidence>
<feature type="chain" id="PRO_5015406269" evidence="1">
    <location>
        <begin position="22"/>
        <end position="898"/>
    </location>
</feature>
<feature type="domain" description="Tip attachment protein J" evidence="2">
    <location>
        <begin position="331"/>
        <end position="498"/>
    </location>
</feature>
<evidence type="ECO:0000313" key="3">
    <source>
        <dbReference type="EMBL" id="PRD42185.1"/>
    </source>
</evidence>
<dbReference type="RefSeq" id="WP_105743149.1">
    <property type="nucleotide sequence ID" value="NZ_PVBR01000013.1"/>
</dbReference>
<name>A0A2S9INU7_9HYPH</name>
<dbReference type="Pfam" id="PF13550">
    <property type="entry name" value="Phage-tail_3"/>
    <property type="match status" value="1"/>
</dbReference>
<comment type="caution">
    <text evidence="3">The sequence shown here is derived from an EMBL/GenBank/DDBJ whole genome shotgun (WGS) entry which is preliminary data.</text>
</comment>
<dbReference type="AlphaFoldDB" id="A0A2S9INU7"/>
<reference evidence="3 4" key="1">
    <citation type="submission" date="2018-02" db="EMBL/GenBank/DDBJ databases">
        <title>The draft genome of Phyllobacterium sp. 1N-3.</title>
        <authorList>
            <person name="Liu L."/>
            <person name="Li L."/>
            <person name="Zhang X."/>
            <person name="Wang T."/>
            <person name="Liang L."/>
        </authorList>
    </citation>
    <scope>NUCLEOTIDE SEQUENCE [LARGE SCALE GENOMIC DNA]</scope>
    <source>
        <strain evidence="3 4">1N-3</strain>
    </source>
</reference>
<protein>
    <submittedName>
        <fullName evidence="3">Phage tail protein</fullName>
    </submittedName>
</protein>
<dbReference type="EMBL" id="PVBR01000013">
    <property type="protein sequence ID" value="PRD42185.1"/>
    <property type="molecule type" value="Genomic_DNA"/>
</dbReference>
<keyword evidence="1" id="KW-0732">Signal</keyword>
<organism evidence="3 4">
    <name type="scientific">Phyllobacterium phragmitis</name>
    <dbReference type="NCBI Taxonomy" id="2670329"/>
    <lineage>
        <taxon>Bacteria</taxon>
        <taxon>Pseudomonadati</taxon>
        <taxon>Pseudomonadota</taxon>
        <taxon>Alphaproteobacteria</taxon>
        <taxon>Hyphomicrobiales</taxon>
        <taxon>Phyllobacteriaceae</taxon>
        <taxon>Phyllobacterium</taxon>
    </lineage>
</organism>
<accession>A0A2S9INU7</accession>
<dbReference type="InterPro" id="IPR032876">
    <property type="entry name" value="J_dom"/>
</dbReference>
<evidence type="ECO:0000313" key="4">
    <source>
        <dbReference type="Proteomes" id="UP000239434"/>
    </source>
</evidence>
<proteinExistence type="predicted"/>
<sequence>MFTVLFLTAWFVLATMTAAQADPVSTVIATGLLGAAAQGTFVFSATVSVLNFAIGVGISYASQALLGKKQDSAVGGMSGTLQLGGIVPRSFIVGRSATAGSLSYAGTWGKSGKTPNAYLTEVIPVSDIRVKGLVGLYVDDAKVEIDYSNTSYGDQGFPVPAYADGSDNRMWVKFYDGTQTVADPFLIEKFGSDPNYPYTADMVGFGVAYAVVTTQYNTELFSGYPVFKFEIEGGLWYDPRLDTTNGGSGPQRWNDPSTWTYTDNPAVILYNILRGLYFGGKWFYGLQALVASRLPNGSWFAAMNECDLQVPKAGGGTETQYRCGGEISVNTKVYDAVQALLTACNGRLAEIGGVYKLSVGAANAAVVAFDDEMLESTDPQLLDPFPSIEATINGIAATYPEPEEGYAPKDAPARYDADLEAADGDRRLAADVSYDLVPYKEQVQRLMLSALHEARRFRKHTVVAGPWAWILEPNDIVAWTSERNGYISKLFRVDAVTDQADLNIGLVLVEVDPADYDWNPDTDYIPVPVNPVVVGYPTPQPMYGWQAFPAQYLDANGNTRRPSIGIAYAGGMTNVRAIRVQVREAWGVKKIAFDGELPYVAPLNQSYSVTLNALLLPDSNYEASGQYIMRGGGPSTPSAWLPVKTDNILFGPLDIYPINIGQLNGDVTKVTEWLGNSLRYVQEELDRIGKLATEQDASKTLDKRQLRTEVSATAAGLRADYTLQILAAVGPGSAIVSRIEQLEVQVNNDIAQAVDLLSTEISTVNGKVTANAQAITALSATVGEVSASVNIRGQAEASPGGGWARWGVQVKTGSDNTWSSGVFFIDVNGGTSRAVFNVDQFIVTNGSDSQAPLTFINGELALQVARIRTAIVEKLSTFSGKTNFGILAPGVEGLEVIY</sequence>
<dbReference type="Proteomes" id="UP000239434">
    <property type="component" value="Unassembled WGS sequence"/>
</dbReference>
<gene>
    <name evidence="3" type="ORF">C5748_17115</name>
</gene>